<feature type="non-terminal residue" evidence="2">
    <location>
        <position position="1"/>
    </location>
</feature>
<sequence length="119" mass="13618">ETDFIEKQWIESEDIKDIRLIEFKPTSNVDVETTRKVNVVEEEDAEYELQKKRYVKFASPPTLTRVISSSPGEGGNVLERSPSQQKKKKKPLIPLIGGMFSKKKTNHQQAVFPKSTRAL</sequence>
<keyword evidence="3" id="KW-1185">Reference proteome</keyword>
<evidence type="ECO:0000256" key="1">
    <source>
        <dbReference type="SAM" id="MobiDB-lite"/>
    </source>
</evidence>
<name>A0AA41SKY2_PAPNU</name>
<proteinExistence type="predicted"/>
<protein>
    <submittedName>
        <fullName evidence="2">Uncharacterized protein</fullName>
    </submittedName>
</protein>
<dbReference type="Proteomes" id="UP001177140">
    <property type="component" value="Unassembled WGS sequence"/>
</dbReference>
<dbReference type="AlphaFoldDB" id="A0AA41SKY2"/>
<gene>
    <name evidence="2" type="ORF">MKW94_006737</name>
</gene>
<organism evidence="2 3">
    <name type="scientific">Papaver nudicaule</name>
    <name type="common">Iceland poppy</name>
    <dbReference type="NCBI Taxonomy" id="74823"/>
    <lineage>
        <taxon>Eukaryota</taxon>
        <taxon>Viridiplantae</taxon>
        <taxon>Streptophyta</taxon>
        <taxon>Embryophyta</taxon>
        <taxon>Tracheophyta</taxon>
        <taxon>Spermatophyta</taxon>
        <taxon>Magnoliopsida</taxon>
        <taxon>Ranunculales</taxon>
        <taxon>Papaveraceae</taxon>
        <taxon>Papaveroideae</taxon>
        <taxon>Papaver</taxon>
    </lineage>
</organism>
<dbReference type="EMBL" id="JAJJMA010186566">
    <property type="protein sequence ID" value="MCL7038086.1"/>
    <property type="molecule type" value="Genomic_DNA"/>
</dbReference>
<evidence type="ECO:0000313" key="3">
    <source>
        <dbReference type="Proteomes" id="UP001177140"/>
    </source>
</evidence>
<reference evidence="2" key="1">
    <citation type="submission" date="2022-03" db="EMBL/GenBank/DDBJ databases">
        <title>A functionally conserved STORR gene fusion in Papaver species that diverged 16.8 million years ago.</title>
        <authorList>
            <person name="Catania T."/>
        </authorList>
    </citation>
    <scope>NUCLEOTIDE SEQUENCE</scope>
    <source>
        <strain evidence="2">S-191538</strain>
    </source>
</reference>
<feature type="region of interest" description="Disordered" evidence="1">
    <location>
        <begin position="65"/>
        <end position="119"/>
    </location>
</feature>
<accession>A0AA41SKY2</accession>
<evidence type="ECO:0000313" key="2">
    <source>
        <dbReference type="EMBL" id="MCL7038086.1"/>
    </source>
</evidence>
<comment type="caution">
    <text evidence="2">The sequence shown here is derived from an EMBL/GenBank/DDBJ whole genome shotgun (WGS) entry which is preliminary data.</text>
</comment>